<dbReference type="SUPFAM" id="SSF52540">
    <property type="entry name" value="P-loop containing nucleoside triphosphate hydrolases"/>
    <property type="match status" value="1"/>
</dbReference>
<keyword evidence="11" id="KW-1185">Reference proteome</keyword>
<organism evidence="12">
    <name type="scientific">Schistocephalus solidus</name>
    <name type="common">Tapeworm</name>
    <dbReference type="NCBI Taxonomy" id="70667"/>
    <lineage>
        <taxon>Eukaryota</taxon>
        <taxon>Metazoa</taxon>
        <taxon>Spiralia</taxon>
        <taxon>Lophotrochozoa</taxon>
        <taxon>Platyhelminthes</taxon>
        <taxon>Cestoda</taxon>
        <taxon>Eucestoda</taxon>
        <taxon>Diphyllobothriidea</taxon>
        <taxon>Diphyllobothriidae</taxon>
        <taxon>Schistocephalus</taxon>
    </lineage>
</organism>
<dbReference type="Gene3D" id="1.10.10.2130">
    <property type="entry name" value="DEAH helicase family, winged-helix domain"/>
    <property type="match status" value="1"/>
</dbReference>
<evidence type="ECO:0000313" key="11">
    <source>
        <dbReference type="Proteomes" id="UP000275846"/>
    </source>
</evidence>
<dbReference type="FunFam" id="3.40.50.300:FF:000578">
    <property type="entry name" value="probable ATP-dependent RNA helicase DHX35"/>
    <property type="match status" value="1"/>
</dbReference>
<name>A0A183TFE5_SCHSO</name>
<dbReference type="SMART" id="SM00487">
    <property type="entry name" value="DEXDc"/>
    <property type="match status" value="1"/>
</dbReference>
<dbReference type="CDD" id="cd17917">
    <property type="entry name" value="DEXHc_RHA-like"/>
    <property type="match status" value="1"/>
</dbReference>
<dbReference type="Pfam" id="PF00271">
    <property type="entry name" value="Helicase_C"/>
    <property type="match status" value="1"/>
</dbReference>
<keyword evidence="6" id="KW-0067">ATP-binding</keyword>
<evidence type="ECO:0000313" key="10">
    <source>
        <dbReference type="EMBL" id="VDM01579.1"/>
    </source>
</evidence>
<dbReference type="PANTHER" id="PTHR18934:SF136">
    <property type="entry name" value="ATP-DEPENDENT RNA HELICASE DHX35-RELATED"/>
    <property type="match status" value="1"/>
</dbReference>
<dbReference type="GO" id="GO:0003723">
    <property type="term" value="F:RNA binding"/>
    <property type="evidence" value="ECO:0007669"/>
    <property type="project" value="TreeGrafter"/>
</dbReference>
<evidence type="ECO:0000313" key="12">
    <source>
        <dbReference type="WBParaSite" id="SSLN_0001576101-mRNA-1"/>
    </source>
</evidence>
<dbReference type="PROSITE" id="PS51192">
    <property type="entry name" value="HELICASE_ATP_BIND_1"/>
    <property type="match status" value="1"/>
</dbReference>
<dbReference type="EC" id="3.6.4.13" evidence="2"/>
<dbReference type="AlphaFoldDB" id="A0A183TFE5"/>
<evidence type="ECO:0000256" key="6">
    <source>
        <dbReference type="ARBA" id="ARBA00022840"/>
    </source>
</evidence>
<dbReference type="GO" id="GO:0005524">
    <property type="term" value="F:ATP binding"/>
    <property type="evidence" value="ECO:0007669"/>
    <property type="project" value="UniProtKB-KW"/>
</dbReference>
<feature type="domain" description="Helicase C-terminal" evidence="9">
    <location>
        <begin position="262"/>
        <end position="455"/>
    </location>
</feature>
<keyword evidence="4" id="KW-0378">Hydrolase</keyword>
<dbReference type="InterPro" id="IPR011545">
    <property type="entry name" value="DEAD/DEAH_box_helicase_dom"/>
</dbReference>
<keyword evidence="5" id="KW-0347">Helicase</keyword>
<dbReference type="STRING" id="70667.A0A183TFE5"/>
<dbReference type="PROSITE" id="PS51194">
    <property type="entry name" value="HELICASE_CTER"/>
    <property type="match status" value="1"/>
</dbReference>
<evidence type="ECO:0000256" key="4">
    <source>
        <dbReference type="ARBA" id="ARBA00022801"/>
    </source>
</evidence>
<comment type="catalytic activity">
    <reaction evidence="7">
        <text>ATP + H2O = ADP + phosphate + H(+)</text>
        <dbReference type="Rhea" id="RHEA:13065"/>
        <dbReference type="ChEBI" id="CHEBI:15377"/>
        <dbReference type="ChEBI" id="CHEBI:15378"/>
        <dbReference type="ChEBI" id="CHEBI:30616"/>
        <dbReference type="ChEBI" id="CHEBI:43474"/>
        <dbReference type="ChEBI" id="CHEBI:456216"/>
        <dbReference type="EC" id="3.6.4.13"/>
    </reaction>
</comment>
<dbReference type="GO" id="GO:0071013">
    <property type="term" value="C:catalytic step 2 spliceosome"/>
    <property type="evidence" value="ECO:0007669"/>
    <property type="project" value="TreeGrafter"/>
</dbReference>
<evidence type="ECO:0000256" key="2">
    <source>
        <dbReference type="ARBA" id="ARBA00012552"/>
    </source>
</evidence>
<dbReference type="Gene3D" id="3.40.50.300">
    <property type="entry name" value="P-loop containing nucleotide triphosphate hydrolases"/>
    <property type="match status" value="2"/>
</dbReference>
<dbReference type="SMART" id="SM00490">
    <property type="entry name" value="HELICc"/>
    <property type="match status" value="1"/>
</dbReference>
<dbReference type="CDD" id="cd18791">
    <property type="entry name" value="SF2_C_RHA"/>
    <property type="match status" value="1"/>
</dbReference>
<dbReference type="OrthoDB" id="10253254at2759"/>
<accession>A0A183TFE5</accession>
<dbReference type="Pfam" id="PF00270">
    <property type="entry name" value="DEAD"/>
    <property type="match status" value="1"/>
</dbReference>
<evidence type="ECO:0000259" key="8">
    <source>
        <dbReference type="PROSITE" id="PS51192"/>
    </source>
</evidence>
<dbReference type="GO" id="GO:0016787">
    <property type="term" value="F:hydrolase activity"/>
    <property type="evidence" value="ECO:0007669"/>
    <property type="project" value="UniProtKB-KW"/>
</dbReference>
<protein>
    <recommendedName>
        <fullName evidence="2">RNA helicase</fullName>
        <ecNumber evidence="2">3.6.4.13</ecNumber>
    </recommendedName>
</protein>
<dbReference type="InterPro" id="IPR027417">
    <property type="entry name" value="P-loop_NTPase"/>
</dbReference>
<reference evidence="10 11" key="2">
    <citation type="submission" date="2018-11" db="EMBL/GenBank/DDBJ databases">
        <authorList>
            <consortium name="Pathogen Informatics"/>
        </authorList>
    </citation>
    <scope>NUCLEOTIDE SEQUENCE [LARGE SCALE GENOMIC DNA]</scope>
    <source>
        <strain evidence="10 11">NST_G2</strain>
    </source>
</reference>
<reference evidence="12" key="1">
    <citation type="submission" date="2016-06" db="UniProtKB">
        <authorList>
            <consortium name="WormBaseParasite"/>
        </authorList>
    </citation>
    <scope>IDENTIFICATION</scope>
</reference>
<evidence type="ECO:0000256" key="3">
    <source>
        <dbReference type="ARBA" id="ARBA00022741"/>
    </source>
</evidence>
<dbReference type="InterPro" id="IPR001650">
    <property type="entry name" value="Helicase_C-like"/>
</dbReference>
<evidence type="ECO:0000259" key="9">
    <source>
        <dbReference type="PROSITE" id="PS51194"/>
    </source>
</evidence>
<dbReference type="PANTHER" id="PTHR18934">
    <property type="entry name" value="ATP-DEPENDENT RNA HELICASE"/>
    <property type="match status" value="1"/>
</dbReference>
<dbReference type="InterPro" id="IPR014001">
    <property type="entry name" value="Helicase_ATP-bd"/>
</dbReference>
<proteinExistence type="inferred from homology"/>
<evidence type="ECO:0000256" key="7">
    <source>
        <dbReference type="ARBA" id="ARBA00047984"/>
    </source>
</evidence>
<dbReference type="EMBL" id="UYSU01039682">
    <property type="protein sequence ID" value="VDM01579.1"/>
    <property type="molecule type" value="Genomic_DNA"/>
</dbReference>
<dbReference type="GO" id="GO:0003724">
    <property type="term" value="F:RNA helicase activity"/>
    <property type="evidence" value="ECO:0007669"/>
    <property type="project" value="UniProtKB-EC"/>
</dbReference>
<dbReference type="WBParaSite" id="SSLN_0001576101-mRNA-1">
    <property type="protein sequence ID" value="SSLN_0001576101-mRNA-1"/>
    <property type="gene ID" value="SSLN_0001576101"/>
</dbReference>
<gene>
    <name evidence="10" type="ORF">SSLN_LOCUS15193</name>
</gene>
<dbReference type="InterPro" id="IPR042035">
    <property type="entry name" value="DEAH_win-hel_dom"/>
</dbReference>
<feature type="domain" description="Helicase ATP-binding" evidence="8">
    <location>
        <begin position="52"/>
        <end position="222"/>
    </location>
</feature>
<evidence type="ECO:0000256" key="5">
    <source>
        <dbReference type="ARBA" id="ARBA00022806"/>
    </source>
</evidence>
<keyword evidence="3" id="KW-0547">Nucleotide-binding</keyword>
<sequence length="684" mass="76822">MVLPPKRLKFLKPGEENLAYTEEVDEIPDAVDLTALPTGYDFDRHRENLPTFRWRTQFLVVVVTGETGSGKSTQLPQYVYEAGWLADRHPDGPYIAVTQPRRVAALTLAARVAEEKNWRLGQEVGYLIRFEDCFKPGKTSIIYMTDGMLIQEMTRDPLLRRYRIIMLDEVHERSIQVDLLMGLVKKVLRKRPNDLRVIVSSATLEAQTFIDYFKDLNIKEEEDEHDKMNSSLNPVAHLHVEGRQYPVNIYYLQNPTPCYVHESKETVFKLHEDRPLGADILVFLTSQDEVTTLVHDIIDEYRSRKEQFLRTHPSKPGANSPRYPPLRVLPLYGGLPQHEQLRVFDRPSRSCRKVVVATNVAEASVTLPGITYVVDCGYVRLRSYNANIGLEALVVVPVSKASANQRAGRAGRVRMGEVYRLYTEEAYDNLLPRFTAPESQRSDLSAALLRLKSLGVDKLASFDWLPPKPPIRNLGQAAERLVILGALELDTGRLSVPRGSQLAGLCAACGISDPSAAAALLGALQNVFVSSAAYKKTADRSRRRLFGCLQGDHITELNALTAFERESDKRTASGGGEESLKRWCKEVGLNGRGLARALYIRDKIAKIFKRQKLPWVAAEPAGNAEPIIRALLRGYFTQPMLVGLPGSFSLASTSLLPSTLMHRIFVERLVLQCLPLKRQHAYLA</sequence>
<dbReference type="Proteomes" id="UP000275846">
    <property type="component" value="Unassembled WGS sequence"/>
</dbReference>
<comment type="similarity">
    <text evidence="1">Belongs to the DEAD box helicase family. DEAH subfamily.</text>
</comment>
<evidence type="ECO:0000256" key="1">
    <source>
        <dbReference type="ARBA" id="ARBA00008792"/>
    </source>
</evidence>